<dbReference type="InterPro" id="IPR000782">
    <property type="entry name" value="FAS1_domain"/>
</dbReference>
<feature type="domain" description="FAS1" evidence="1">
    <location>
        <begin position="37"/>
        <end position="235"/>
    </location>
</feature>
<accession>A0A1M4UR27</accession>
<dbReference type="PROSITE" id="PS50213">
    <property type="entry name" value="FAS1"/>
    <property type="match status" value="2"/>
</dbReference>
<dbReference type="RefSeq" id="WP_073039573.1">
    <property type="nucleotide sequence ID" value="NZ_FQUO01000002.1"/>
</dbReference>
<dbReference type="STRING" id="1302690.BUE76_13545"/>
<sequence>MNNLLRAVGVMATSALLFTSCKKGAFNDYYERPAGLEAPIYQVLTAKGNFKTLLAVIDKSGYKGTLSSAGYWTLFAPNDAAFETYFKENNTSLLSFDSTKAQALVQYLLVYNAFDKNRIDDYQSNTGWVPDIAFRRRTAYYSGFYNDTTATGQVVKTIASNRNGAALPYVAGDNNNKYIPYFTDVYFSKKKLSQQDYTYFYPGASFTGFNVAGAAVVNKDITAENGVVHEINRVVAPLLSLEEFLRSKPEYSLFRSLYEKYMVTYQQNTDATRRFALLAKEPATVFVKTFSSLLAFSPNNENFSKLQDNDGQQDSWSMIVPRNEQLRSYIENVLLEYYGKDIRNLGQLPPAVISDFLNAHMWQTALWPTKFSTTPNFLGEEARFDPATNIADKRILSNGMFYGATRVQDANVFSSVYSRAYLDPKYTMMTRLLDADLKFTINSPNQKYTLFMMPDAVLRAAGYDYVPSINEWGYTPPATGIRTAGEAVRQRLLRMLNTSLVQTPKGELDNLGGAGTIAASNGEVIRFNANQVMSGGSMDAGQTIRVDSSRTVRNGKVYYLNGLLSFSETSIGTHIQRLGAATTSEFNFFWQYLLNSAASYNAATGEIIGTSAGSFYTVFVPNNNAIRQAVRDGVLPGTPSTGVPNFAPTLPADRDRVNRFILYHILNKRTVIPDGKESGGFETLLKNGAGDVLTVTVLSQPGAMILTDMNNRSTTVLVPQSNNLSNRTVIHLTNNYLRYTF</sequence>
<dbReference type="Gene3D" id="2.30.180.10">
    <property type="entry name" value="FAS1 domain"/>
    <property type="match status" value="2"/>
</dbReference>
<dbReference type="InterPro" id="IPR050904">
    <property type="entry name" value="Adhesion/Biosynth-related"/>
</dbReference>
<evidence type="ECO:0000313" key="2">
    <source>
        <dbReference type="EMBL" id="SHE59176.1"/>
    </source>
</evidence>
<gene>
    <name evidence="2" type="ORF">SAMN05444008_10230</name>
</gene>
<evidence type="ECO:0000313" key="3">
    <source>
        <dbReference type="Proteomes" id="UP000184368"/>
    </source>
</evidence>
<feature type="domain" description="FAS1" evidence="1">
    <location>
        <begin position="573"/>
        <end position="737"/>
    </location>
</feature>
<dbReference type="EMBL" id="FQUO01000002">
    <property type="protein sequence ID" value="SHE59176.1"/>
    <property type="molecule type" value="Genomic_DNA"/>
</dbReference>
<dbReference type="Pfam" id="PF02469">
    <property type="entry name" value="Fasciclin"/>
    <property type="match status" value="1"/>
</dbReference>
<dbReference type="InterPro" id="IPR036378">
    <property type="entry name" value="FAS1_dom_sf"/>
</dbReference>
<dbReference type="AlphaFoldDB" id="A0A1M4UR27"/>
<reference evidence="2 3" key="1">
    <citation type="submission" date="2016-11" db="EMBL/GenBank/DDBJ databases">
        <authorList>
            <person name="Jaros S."/>
            <person name="Januszkiewicz K."/>
            <person name="Wedrychowicz H."/>
        </authorList>
    </citation>
    <scope>NUCLEOTIDE SEQUENCE [LARGE SCALE GENOMIC DNA]</scope>
    <source>
        <strain evidence="2 3">DSM 26897</strain>
    </source>
</reference>
<name>A0A1M4UR27_9BACT</name>
<evidence type="ECO:0000259" key="1">
    <source>
        <dbReference type="PROSITE" id="PS50213"/>
    </source>
</evidence>
<dbReference type="PANTHER" id="PTHR10900">
    <property type="entry name" value="PERIOSTIN-RELATED"/>
    <property type="match status" value="1"/>
</dbReference>
<dbReference type="PANTHER" id="PTHR10900:SF77">
    <property type="entry name" value="FI19380P1"/>
    <property type="match status" value="1"/>
</dbReference>
<dbReference type="PROSITE" id="PS51257">
    <property type="entry name" value="PROKAR_LIPOPROTEIN"/>
    <property type="match status" value="1"/>
</dbReference>
<dbReference type="SUPFAM" id="SSF82153">
    <property type="entry name" value="FAS1 domain"/>
    <property type="match status" value="2"/>
</dbReference>
<dbReference type="Proteomes" id="UP000184368">
    <property type="component" value="Unassembled WGS sequence"/>
</dbReference>
<organism evidence="2 3">
    <name type="scientific">Cnuella takakiae</name>
    <dbReference type="NCBI Taxonomy" id="1302690"/>
    <lineage>
        <taxon>Bacteria</taxon>
        <taxon>Pseudomonadati</taxon>
        <taxon>Bacteroidota</taxon>
        <taxon>Chitinophagia</taxon>
        <taxon>Chitinophagales</taxon>
        <taxon>Chitinophagaceae</taxon>
        <taxon>Cnuella</taxon>
    </lineage>
</organism>
<dbReference type="OrthoDB" id="659398at2"/>
<protein>
    <recommendedName>
        <fullName evidence="1">FAS1 domain-containing protein</fullName>
    </recommendedName>
</protein>
<keyword evidence="3" id="KW-1185">Reference proteome</keyword>
<proteinExistence type="predicted"/>